<dbReference type="STRING" id="1432141.A0A015LDM9"/>
<accession>A0A015LDM9</accession>
<reference evidence="6 7" key="1">
    <citation type="submission" date="2014-02" db="EMBL/GenBank/DDBJ databases">
        <title>Single nucleus genome sequencing reveals high similarity among nuclei of an endomycorrhizal fungus.</title>
        <authorList>
            <person name="Lin K."/>
            <person name="Geurts R."/>
            <person name="Zhang Z."/>
            <person name="Limpens E."/>
            <person name="Saunders D.G."/>
            <person name="Mu D."/>
            <person name="Pang E."/>
            <person name="Cao H."/>
            <person name="Cha H."/>
            <person name="Lin T."/>
            <person name="Zhou Q."/>
            <person name="Shang Y."/>
            <person name="Li Y."/>
            <person name="Ivanov S."/>
            <person name="Sharma T."/>
            <person name="Velzen R.V."/>
            <person name="Ruijter N.D."/>
            <person name="Aanen D.K."/>
            <person name="Win J."/>
            <person name="Kamoun S."/>
            <person name="Bisseling T."/>
            <person name="Huang S."/>
        </authorList>
    </citation>
    <scope>NUCLEOTIDE SEQUENCE [LARGE SCALE GENOMIC DNA]</scope>
    <source>
        <strain evidence="7">DAOM197198w</strain>
    </source>
</reference>
<dbReference type="InterPro" id="IPR051872">
    <property type="entry name" value="Cytochrome_b5/Flavoprotein_Rdt"/>
</dbReference>
<evidence type="ECO:0000256" key="4">
    <source>
        <dbReference type="RuleBase" id="RU362121"/>
    </source>
</evidence>
<keyword evidence="3 4" id="KW-0408">Iron</keyword>
<keyword evidence="2 4" id="KW-0479">Metal-binding</keyword>
<name>A0A015LDM9_RHIIW</name>
<dbReference type="InterPro" id="IPR036400">
    <property type="entry name" value="Cyt_B5-like_heme/steroid_sf"/>
</dbReference>
<comment type="similarity">
    <text evidence="4">Belongs to the cytochrome b5 family.</text>
</comment>
<dbReference type="PROSITE" id="PS50255">
    <property type="entry name" value="CYTOCHROME_B5_2"/>
    <property type="match status" value="1"/>
</dbReference>
<keyword evidence="1 4" id="KW-0349">Heme</keyword>
<dbReference type="Pfam" id="PF00173">
    <property type="entry name" value="Cyt-b5"/>
    <property type="match status" value="1"/>
</dbReference>
<dbReference type="Proteomes" id="UP000022910">
    <property type="component" value="Unassembled WGS sequence"/>
</dbReference>
<protein>
    <submittedName>
        <fullName evidence="6">Irc21p</fullName>
    </submittedName>
</protein>
<feature type="domain" description="Cytochrome b5 heme-binding" evidence="5">
    <location>
        <begin position="147"/>
        <end position="250"/>
    </location>
</feature>
<dbReference type="SUPFAM" id="SSF55856">
    <property type="entry name" value="Cytochrome b5-like heme/steroid binding domain"/>
    <property type="match status" value="1"/>
</dbReference>
<dbReference type="EMBL" id="JEMT01010045">
    <property type="protein sequence ID" value="EXX77829.1"/>
    <property type="molecule type" value="Genomic_DNA"/>
</dbReference>
<dbReference type="SMART" id="SM01117">
    <property type="entry name" value="Cyt-b5"/>
    <property type="match status" value="1"/>
</dbReference>
<dbReference type="GO" id="GO:0005737">
    <property type="term" value="C:cytoplasm"/>
    <property type="evidence" value="ECO:0007669"/>
    <property type="project" value="TreeGrafter"/>
</dbReference>
<dbReference type="GO" id="GO:0004128">
    <property type="term" value="F:cytochrome-b5 reductase activity, acting on NAD(P)H"/>
    <property type="evidence" value="ECO:0007669"/>
    <property type="project" value="TreeGrafter"/>
</dbReference>
<dbReference type="GO" id="GO:0046872">
    <property type="term" value="F:metal ion binding"/>
    <property type="evidence" value="ECO:0007669"/>
    <property type="project" value="UniProtKB-UniRule"/>
</dbReference>
<evidence type="ECO:0000256" key="2">
    <source>
        <dbReference type="ARBA" id="ARBA00022723"/>
    </source>
</evidence>
<evidence type="ECO:0000256" key="3">
    <source>
        <dbReference type="ARBA" id="ARBA00023004"/>
    </source>
</evidence>
<evidence type="ECO:0000313" key="7">
    <source>
        <dbReference type="Proteomes" id="UP000022910"/>
    </source>
</evidence>
<gene>
    <name evidence="6" type="ORF">RirG_020250</name>
</gene>
<sequence>MYSFASKIYNSVVGSSEEQIIEESTEQEITKNTKTTNQTIEETSQAGQTTVKVSLTTEENLSTANVTKEFTVPLSVPKMQVSDFNGIISDVAPTFPSIDSPQRSKKRTPLEKANKLRQKIALEPGHSPLDWAKLTSSGANLRGVSEIRKYPIEEVRLHKTKDDAWTVFNGKIYNITPYLKFHPGGEKELMRSAGKDGTKLFSKLDLILNNIPKIILFNSLFFSFSFSLVTTHAWVNYEFMLEKCFVGFLVGEQHNLLT</sequence>
<dbReference type="AlphaFoldDB" id="A0A015LDM9"/>
<proteinExistence type="inferred from homology"/>
<dbReference type="PANTHER" id="PTHR46237:SF1">
    <property type="entry name" value="CYTOCHROME B5 REDUCTASE 4"/>
    <property type="match status" value="1"/>
</dbReference>
<dbReference type="OrthoDB" id="432299at2759"/>
<evidence type="ECO:0000259" key="5">
    <source>
        <dbReference type="PROSITE" id="PS50255"/>
    </source>
</evidence>
<dbReference type="PANTHER" id="PTHR46237">
    <property type="entry name" value="CYTOCHROME B5 REDUCTASE 4 FAMILY MEMBER"/>
    <property type="match status" value="1"/>
</dbReference>
<dbReference type="GO" id="GO:0020037">
    <property type="term" value="F:heme binding"/>
    <property type="evidence" value="ECO:0007669"/>
    <property type="project" value="UniProtKB-UniRule"/>
</dbReference>
<organism evidence="6 7">
    <name type="scientific">Rhizophagus irregularis (strain DAOM 197198w)</name>
    <name type="common">Glomus intraradices</name>
    <dbReference type="NCBI Taxonomy" id="1432141"/>
    <lineage>
        <taxon>Eukaryota</taxon>
        <taxon>Fungi</taxon>
        <taxon>Fungi incertae sedis</taxon>
        <taxon>Mucoromycota</taxon>
        <taxon>Glomeromycotina</taxon>
        <taxon>Glomeromycetes</taxon>
        <taxon>Glomerales</taxon>
        <taxon>Glomeraceae</taxon>
        <taxon>Rhizophagus</taxon>
    </lineage>
</organism>
<keyword evidence="7" id="KW-1185">Reference proteome</keyword>
<dbReference type="Gene3D" id="3.10.120.10">
    <property type="entry name" value="Cytochrome b5-like heme/steroid binding domain"/>
    <property type="match status" value="1"/>
</dbReference>
<dbReference type="PROSITE" id="PS00191">
    <property type="entry name" value="CYTOCHROME_B5_1"/>
    <property type="match status" value="1"/>
</dbReference>
<dbReference type="InterPro" id="IPR001199">
    <property type="entry name" value="Cyt_B5-like_heme/steroid-bd"/>
</dbReference>
<comment type="caution">
    <text evidence="6">The sequence shown here is derived from an EMBL/GenBank/DDBJ whole genome shotgun (WGS) entry which is preliminary data.</text>
</comment>
<dbReference type="InterPro" id="IPR018506">
    <property type="entry name" value="Cyt_B5_heme-BS"/>
</dbReference>
<evidence type="ECO:0000313" key="6">
    <source>
        <dbReference type="EMBL" id="EXX77829.1"/>
    </source>
</evidence>
<evidence type="ECO:0000256" key="1">
    <source>
        <dbReference type="ARBA" id="ARBA00022617"/>
    </source>
</evidence>